<dbReference type="Proteomes" id="UP001619911">
    <property type="component" value="Unassembled WGS sequence"/>
</dbReference>
<dbReference type="RefSeq" id="WP_404318934.1">
    <property type="nucleotide sequence ID" value="NZ_JAUIYO010000019.1"/>
</dbReference>
<accession>A0ABW8IC00</accession>
<dbReference type="EMBL" id="JAUIYO010000019">
    <property type="protein sequence ID" value="MFK2827028.1"/>
    <property type="molecule type" value="Genomic_DNA"/>
</dbReference>
<gene>
    <name evidence="1" type="ORF">QYG89_15350</name>
</gene>
<reference evidence="1 2" key="1">
    <citation type="submission" date="2023-07" db="EMBL/GenBank/DDBJ databases">
        <title>Bacillus lucianemedeirus sp. nov, a new species isolated from an immunobiological production facility.</title>
        <authorList>
            <person name="Costa L.V."/>
            <person name="Miranda R.V.S.L."/>
            <person name="Brandao M.L.L."/>
            <person name="Reis C.M.F."/>
            <person name="Frazao A.M."/>
            <person name="Cruz F.V."/>
            <person name="Baio P.V.P."/>
            <person name="Veras J.F.C."/>
            <person name="Ramos J.N."/>
            <person name="Vieira V."/>
        </authorList>
    </citation>
    <scope>NUCLEOTIDE SEQUENCE [LARGE SCALE GENOMIC DNA]</scope>
    <source>
        <strain evidence="1 2">B190/17</strain>
    </source>
</reference>
<comment type="caution">
    <text evidence="1">The sequence shown here is derived from an EMBL/GenBank/DDBJ whole genome shotgun (WGS) entry which is preliminary data.</text>
</comment>
<protein>
    <submittedName>
        <fullName evidence="1">Uncharacterized protein</fullName>
    </submittedName>
</protein>
<keyword evidence="2" id="KW-1185">Reference proteome</keyword>
<evidence type="ECO:0000313" key="1">
    <source>
        <dbReference type="EMBL" id="MFK2827028.1"/>
    </source>
</evidence>
<name>A0ABW8IC00_9BACI</name>
<organism evidence="1 2">
    <name type="scientific">Bacillus lumedeiriae</name>
    <dbReference type="NCBI Taxonomy" id="3058829"/>
    <lineage>
        <taxon>Bacteria</taxon>
        <taxon>Bacillati</taxon>
        <taxon>Bacillota</taxon>
        <taxon>Bacilli</taxon>
        <taxon>Bacillales</taxon>
        <taxon>Bacillaceae</taxon>
        <taxon>Bacillus</taxon>
    </lineage>
</organism>
<sequence length="232" mass="27432">MKELKLFTAIYIPETPFVNGVLKPKKTKRYNFESLESQKIADTLYHFIYKKDEKQIHSYYFIGDLDDMLERYLFVENNDLYDEYISQFWGGGQRYWESGMDTYLDVASNGENILDKLTEAYNNSFYEEDEPTPLCHIFGQQMWHDHAYLIANRIALIELREAIDTALKHGETRVGLSPSDGEGYDLFIKCVEDDFDWEALDMPYHDRECYVPDDVTGLPPHKAFKNYKRHLR</sequence>
<proteinExistence type="predicted"/>
<evidence type="ECO:0000313" key="2">
    <source>
        <dbReference type="Proteomes" id="UP001619911"/>
    </source>
</evidence>